<dbReference type="RefSeq" id="WP_341402618.1">
    <property type="nucleotide sequence ID" value="NZ_JBBUKT010000001.1"/>
</dbReference>
<keyword evidence="1" id="KW-0805">Transcription regulation</keyword>
<dbReference type="InterPro" id="IPR000792">
    <property type="entry name" value="Tscrpt_reg_LuxR_C"/>
</dbReference>
<dbReference type="Gene3D" id="3.40.50.2300">
    <property type="match status" value="1"/>
</dbReference>
<dbReference type="Pfam" id="PF00072">
    <property type="entry name" value="Response_reg"/>
    <property type="match status" value="1"/>
</dbReference>
<dbReference type="PRINTS" id="PR00038">
    <property type="entry name" value="HTHLUXR"/>
</dbReference>
<protein>
    <submittedName>
        <fullName evidence="7">Response regulator</fullName>
    </submittedName>
</protein>
<dbReference type="CDD" id="cd06170">
    <property type="entry name" value="LuxR_C_like"/>
    <property type="match status" value="1"/>
</dbReference>
<feature type="domain" description="HTH luxR-type" evidence="5">
    <location>
        <begin position="144"/>
        <end position="209"/>
    </location>
</feature>
<dbReference type="PANTHER" id="PTHR44688">
    <property type="entry name" value="DNA-BINDING TRANSCRIPTIONAL ACTIVATOR DEVR_DOSR"/>
    <property type="match status" value="1"/>
</dbReference>
<evidence type="ECO:0000259" key="5">
    <source>
        <dbReference type="PROSITE" id="PS50043"/>
    </source>
</evidence>
<keyword evidence="8" id="KW-1185">Reference proteome</keyword>
<evidence type="ECO:0000256" key="1">
    <source>
        <dbReference type="ARBA" id="ARBA00023015"/>
    </source>
</evidence>
<keyword evidence="3" id="KW-0804">Transcription</keyword>
<organism evidence="7 8">
    <name type="scientific">Luteolibacter soli</name>
    <dbReference type="NCBI Taxonomy" id="3135280"/>
    <lineage>
        <taxon>Bacteria</taxon>
        <taxon>Pseudomonadati</taxon>
        <taxon>Verrucomicrobiota</taxon>
        <taxon>Verrucomicrobiia</taxon>
        <taxon>Verrucomicrobiales</taxon>
        <taxon>Verrucomicrobiaceae</taxon>
        <taxon>Luteolibacter</taxon>
    </lineage>
</organism>
<gene>
    <name evidence="7" type="ORF">WKV53_01745</name>
</gene>
<comment type="caution">
    <text evidence="7">The sequence shown here is derived from an EMBL/GenBank/DDBJ whole genome shotgun (WGS) entry which is preliminary data.</text>
</comment>
<dbReference type="InterPro" id="IPR011006">
    <property type="entry name" value="CheY-like_superfamily"/>
</dbReference>
<dbReference type="CDD" id="cd17537">
    <property type="entry name" value="REC_FixJ"/>
    <property type="match status" value="1"/>
</dbReference>
<dbReference type="PROSITE" id="PS50043">
    <property type="entry name" value="HTH_LUXR_2"/>
    <property type="match status" value="1"/>
</dbReference>
<dbReference type="EMBL" id="JBBUKT010000001">
    <property type="protein sequence ID" value="MEK7949197.1"/>
    <property type="molecule type" value="Genomic_DNA"/>
</dbReference>
<dbReference type="Gene3D" id="1.10.10.10">
    <property type="entry name" value="Winged helix-like DNA-binding domain superfamily/Winged helix DNA-binding domain"/>
    <property type="match status" value="1"/>
</dbReference>
<evidence type="ECO:0000313" key="8">
    <source>
        <dbReference type="Proteomes" id="UP001371305"/>
    </source>
</evidence>
<dbReference type="SMART" id="SM00421">
    <property type="entry name" value="HTH_LUXR"/>
    <property type="match status" value="1"/>
</dbReference>
<proteinExistence type="predicted"/>
<reference evidence="7 8" key="1">
    <citation type="submission" date="2024-04" db="EMBL/GenBank/DDBJ databases">
        <title>Luteolibacter sp. isolated from soil.</title>
        <authorList>
            <person name="An J."/>
        </authorList>
    </citation>
    <scope>NUCLEOTIDE SEQUENCE [LARGE SCALE GENOMIC DNA]</scope>
    <source>
        <strain evidence="7 8">Y139</strain>
    </source>
</reference>
<name>A0ABU9ANC1_9BACT</name>
<dbReference type="SMART" id="SM00448">
    <property type="entry name" value="REC"/>
    <property type="match status" value="1"/>
</dbReference>
<dbReference type="PROSITE" id="PS50110">
    <property type="entry name" value="RESPONSE_REGULATORY"/>
    <property type="match status" value="1"/>
</dbReference>
<dbReference type="Pfam" id="PF00196">
    <property type="entry name" value="GerE"/>
    <property type="match status" value="1"/>
</dbReference>
<feature type="domain" description="Response regulatory" evidence="6">
    <location>
        <begin position="7"/>
        <end position="121"/>
    </location>
</feature>
<accession>A0ABU9ANC1</accession>
<feature type="modified residue" description="4-aspartylphosphate" evidence="4">
    <location>
        <position position="56"/>
    </location>
</feature>
<dbReference type="SUPFAM" id="SSF52172">
    <property type="entry name" value="CheY-like"/>
    <property type="match status" value="1"/>
</dbReference>
<evidence type="ECO:0000256" key="4">
    <source>
        <dbReference type="PROSITE-ProRule" id="PRU00169"/>
    </source>
</evidence>
<dbReference type="InterPro" id="IPR001789">
    <property type="entry name" value="Sig_transdc_resp-reg_receiver"/>
</dbReference>
<evidence type="ECO:0000256" key="2">
    <source>
        <dbReference type="ARBA" id="ARBA00023125"/>
    </source>
</evidence>
<evidence type="ECO:0000313" key="7">
    <source>
        <dbReference type="EMBL" id="MEK7949197.1"/>
    </source>
</evidence>
<evidence type="ECO:0000259" key="6">
    <source>
        <dbReference type="PROSITE" id="PS50110"/>
    </source>
</evidence>
<dbReference type="PANTHER" id="PTHR44688:SF16">
    <property type="entry name" value="DNA-BINDING TRANSCRIPTIONAL ACTIVATOR DEVR_DOSR"/>
    <property type="match status" value="1"/>
</dbReference>
<sequence>MSFPLPHVMVIDDDASVRRSVLRLLETEGYAVATFSSAASYLESPAPSSAACVVLDVQMPGMSGVELQQALAERGLGEQIIFVTGHGDVPMCAEAMKNGAVDFLQKPFTEDALLKAVARAIQRATDWQATKVNRERNEVVRKQALASLAKLTPREMEVFRWVISGLLNKQIGAELGTSEKTIKIQRGSITTKLGITAVADMVRLAQQAGIEPARKSELA</sequence>
<keyword evidence="2" id="KW-0238">DNA-binding</keyword>
<evidence type="ECO:0000256" key="3">
    <source>
        <dbReference type="ARBA" id="ARBA00023163"/>
    </source>
</evidence>
<dbReference type="Proteomes" id="UP001371305">
    <property type="component" value="Unassembled WGS sequence"/>
</dbReference>
<keyword evidence="4" id="KW-0597">Phosphoprotein</keyword>
<dbReference type="InterPro" id="IPR036388">
    <property type="entry name" value="WH-like_DNA-bd_sf"/>
</dbReference>